<dbReference type="EMBL" id="JAARYD010000012">
    <property type="protein sequence ID" value="MBC2178283.1"/>
    <property type="molecule type" value="Genomic_DNA"/>
</dbReference>
<comment type="caution">
    <text evidence="2">The sequence shown here is derived from an EMBL/GenBank/DDBJ whole genome shotgun (WGS) entry which is preliminary data.</text>
</comment>
<sequence>MRTIEVRQEVKLFAEQMEKRLQSHDDRPGWKNEQLYYLYALLLSKVDKLGDTSISDKEKKLKLTADIANFAMMIHDNMSREEHEHES</sequence>
<reference evidence="2 3" key="1">
    <citation type="submission" date="2020-03" db="EMBL/GenBank/DDBJ databases">
        <title>Soil Listeria distribution.</title>
        <authorList>
            <person name="Liao J."/>
            <person name="Wiedmann M."/>
        </authorList>
    </citation>
    <scope>NUCLEOTIDE SEQUENCE [LARGE SCALE GENOMIC DNA]</scope>
    <source>
        <strain evidence="2 3">FSL L7-0259</strain>
    </source>
</reference>
<dbReference type="AlphaFoldDB" id="A0A7X1DA24"/>
<evidence type="ECO:0000313" key="3">
    <source>
        <dbReference type="Proteomes" id="UP000541735"/>
    </source>
</evidence>
<evidence type="ECO:0000313" key="1">
    <source>
        <dbReference type="EMBL" id="MBC2178190.1"/>
    </source>
</evidence>
<protein>
    <submittedName>
        <fullName evidence="2">Uncharacterized protein</fullName>
    </submittedName>
</protein>
<gene>
    <name evidence="1" type="ORF">HCB27_16300</name>
    <name evidence="2" type="ORF">HCB27_16765</name>
</gene>
<dbReference type="Proteomes" id="UP000541735">
    <property type="component" value="Unassembled WGS sequence"/>
</dbReference>
<organism evidence="2 3">
    <name type="scientific">Listeria booriae</name>
    <dbReference type="NCBI Taxonomy" id="1552123"/>
    <lineage>
        <taxon>Bacteria</taxon>
        <taxon>Bacillati</taxon>
        <taxon>Bacillota</taxon>
        <taxon>Bacilli</taxon>
        <taxon>Bacillales</taxon>
        <taxon>Listeriaceae</taxon>
        <taxon>Listeria</taxon>
    </lineage>
</organism>
<proteinExistence type="predicted"/>
<name>A0A7X1DA24_9LIST</name>
<dbReference type="RefSeq" id="WP_185549508.1">
    <property type="nucleotide sequence ID" value="NZ_JAARYD010000011.1"/>
</dbReference>
<accession>A0A7X1DA24</accession>
<evidence type="ECO:0000313" key="2">
    <source>
        <dbReference type="EMBL" id="MBC2178283.1"/>
    </source>
</evidence>
<dbReference type="EMBL" id="JAARYD010000011">
    <property type="protein sequence ID" value="MBC2178190.1"/>
    <property type="molecule type" value="Genomic_DNA"/>
</dbReference>